<organism evidence="2 3">
    <name type="scientific">Gelidibacter maritimus</name>
    <dbReference type="NCBI Taxonomy" id="2761487"/>
    <lineage>
        <taxon>Bacteria</taxon>
        <taxon>Pseudomonadati</taxon>
        <taxon>Bacteroidota</taxon>
        <taxon>Flavobacteriia</taxon>
        <taxon>Flavobacteriales</taxon>
        <taxon>Flavobacteriaceae</taxon>
        <taxon>Gelidibacter</taxon>
    </lineage>
</organism>
<comment type="caution">
    <text evidence="2">The sequence shown here is derived from an EMBL/GenBank/DDBJ whole genome shotgun (WGS) entry which is preliminary data.</text>
</comment>
<dbReference type="PROSITE" id="PS51729">
    <property type="entry name" value="GNAT_YJDJ"/>
    <property type="match status" value="1"/>
</dbReference>
<keyword evidence="3" id="KW-1185">Reference proteome</keyword>
<dbReference type="AlphaFoldDB" id="A0A7W2R3R6"/>
<gene>
    <name evidence="2" type="ORF">H3Z82_10375</name>
</gene>
<dbReference type="EMBL" id="JACGLT010000007">
    <property type="protein sequence ID" value="MBA6153132.1"/>
    <property type="molecule type" value="Genomic_DNA"/>
</dbReference>
<dbReference type="Gene3D" id="3.40.630.30">
    <property type="match status" value="1"/>
</dbReference>
<dbReference type="RefSeq" id="WP_182205437.1">
    <property type="nucleotide sequence ID" value="NZ_JACGLT010000007.1"/>
</dbReference>
<proteinExistence type="predicted"/>
<name>A0A7W2R3R6_9FLAO</name>
<reference evidence="2 3" key="1">
    <citation type="submission" date="2020-07" db="EMBL/GenBank/DDBJ databases">
        <title>Bacterium isolated from marine sediment.</title>
        <authorList>
            <person name="Shang D."/>
        </authorList>
    </citation>
    <scope>NUCLEOTIDE SEQUENCE [LARGE SCALE GENOMIC DNA]</scope>
    <source>
        <strain evidence="2 3">F6074</strain>
    </source>
</reference>
<keyword evidence="2" id="KW-0808">Transferase</keyword>
<accession>A0A7W2R3R6</accession>
<evidence type="ECO:0000313" key="3">
    <source>
        <dbReference type="Proteomes" id="UP000541857"/>
    </source>
</evidence>
<protein>
    <submittedName>
        <fullName evidence="2">N-acetyltransferase</fullName>
    </submittedName>
</protein>
<dbReference type="InterPro" id="IPR031165">
    <property type="entry name" value="GNAT_YJDJ"/>
</dbReference>
<evidence type="ECO:0000259" key="1">
    <source>
        <dbReference type="PROSITE" id="PS51729"/>
    </source>
</evidence>
<dbReference type="Proteomes" id="UP000541857">
    <property type="component" value="Unassembled WGS sequence"/>
</dbReference>
<feature type="domain" description="N-acetyltransferase" evidence="1">
    <location>
        <begin position="9"/>
        <end position="94"/>
    </location>
</feature>
<dbReference type="Pfam" id="PF14542">
    <property type="entry name" value="Acetyltransf_CG"/>
    <property type="match status" value="1"/>
</dbReference>
<sequence length="95" mass="11111">MEYQNPPLIDNTELQRFEMQFDNILIYLSYRKSKNTIELFHSDSCNGTDIPELKDKLISSVLNLIKTHGLKLIPSCPYVALYIMNNAEWRAFVIE</sequence>
<dbReference type="InterPro" id="IPR016181">
    <property type="entry name" value="Acyl_CoA_acyltransferase"/>
</dbReference>
<evidence type="ECO:0000313" key="2">
    <source>
        <dbReference type="EMBL" id="MBA6153132.1"/>
    </source>
</evidence>
<dbReference type="GO" id="GO:0016740">
    <property type="term" value="F:transferase activity"/>
    <property type="evidence" value="ECO:0007669"/>
    <property type="project" value="UniProtKB-KW"/>
</dbReference>
<dbReference type="SUPFAM" id="SSF55729">
    <property type="entry name" value="Acyl-CoA N-acyltransferases (Nat)"/>
    <property type="match status" value="1"/>
</dbReference>